<dbReference type="InterPro" id="IPR011059">
    <property type="entry name" value="Metal-dep_hydrolase_composite"/>
</dbReference>
<dbReference type="InterPro" id="IPR057478">
    <property type="entry name" value="DAAF9_2"/>
</dbReference>
<evidence type="ECO:0000259" key="11">
    <source>
        <dbReference type="Pfam" id="PF25204"/>
    </source>
</evidence>
<keyword evidence="5" id="KW-0479">Metal-binding</keyword>
<reference evidence="12" key="2">
    <citation type="journal article" date="2023" name="Microbiol Resour">
        <title>Decontamination and Annotation of the Draft Genome Sequence of the Oomycete Lagenidium giganteum ARSEF 373.</title>
        <authorList>
            <person name="Morgan W.R."/>
            <person name="Tartar A."/>
        </authorList>
    </citation>
    <scope>NUCLEOTIDE SEQUENCE</scope>
    <source>
        <strain evidence="12">ARSEF 373</strain>
    </source>
</reference>
<dbReference type="NCBIfam" id="TIGR00221">
    <property type="entry name" value="nagA"/>
    <property type="match status" value="1"/>
</dbReference>
<feature type="domain" description="DAAF9 N-terminal" evidence="10">
    <location>
        <begin position="531"/>
        <end position="726"/>
    </location>
</feature>
<dbReference type="InterPro" id="IPR003764">
    <property type="entry name" value="GlcNAc_6-P_deAcase"/>
</dbReference>
<dbReference type="GO" id="GO:0106279">
    <property type="term" value="P:negative regulation of UDP-N-acetylglucosamine biosynthetic process"/>
    <property type="evidence" value="ECO:0007669"/>
    <property type="project" value="UniProtKB-ARBA"/>
</dbReference>
<dbReference type="InterPro" id="IPR040342">
    <property type="entry name" value="DNAAF9"/>
</dbReference>
<keyword evidence="6" id="KW-0378">Hydrolase</keyword>
<keyword evidence="7" id="KW-0119">Carbohydrate metabolism</keyword>
<dbReference type="GO" id="GO:0019262">
    <property type="term" value="P:N-acetylneuraminate catabolic process"/>
    <property type="evidence" value="ECO:0007669"/>
    <property type="project" value="UniProtKB-ARBA"/>
</dbReference>
<dbReference type="GO" id="GO:0006044">
    <property type="term" value="P:N-acetylglucosamine metabolic process"/>
    <property type="evidence" value="ECO:0007669"/>
    <property type="project" value="InterPro"/>
</dbReference>
<dbReference type="Gene3D" id="3.20.20.140">
    <property type="entry name" value="Metal-dependent hydrolases"/>
    <property type="match status" value="1"/>
</dbReference>
<dbReference type="InterPro" id="IPR006680">
    <property type="entry name" value="Amidohydro-rel"/>
</dbReference>
<evidence type="ECO:0000256" key="7">
    <source>
        <dbReference type="ARBA" id="ARBA00023277"/>
    </source>
</evidence>
<evidence type="ECO:0000256" key="5">
    <source>
        <dbReference type="ARBA" id="ARBA00022723"/>
    </source>
</evidence>
<protein>
    <recommendedName>
        <fullName evidence="4">N-acetylglucosamine-6-phosphate deacetylase</fullName>
        <ecNumber evidence="3">3.5.1.25</ecNumber>
    </recommendedName>
</protein>
<feature type="domain" description="DAAF9" evidence="11">
    <location>
        <begin position="1311"/>
        <end position="1522"/>
    </location>
</feature>
<name>A0AAV2YRF4_9STRA</name>
<dbReference type="GO" id="GO:0008448">
    <property type="term" value="F:N-acetylglucosamine-6-phosphate deacetylase activity"/>
    <property type="evidence" value="ECO:0007669"/>
    <property type="project" value="UniProtKB-EC"/>
</dbReference>
<dbReference type="InterPro" id="IPR032466">
    <property type="entry name" value="Metal_Hydrolase"/>
</dbReference>
<evidence type="ECO:0000256" key="4">
    <source>
        <dbReference type="ARBA" id="ARBA00018029"/>
    </source>
</evidence>
<feature type="domain" description="Amidohydrolase-related" evidence="9">
    <location>
        <begin position="178"/>
        <end position="513"/>
    </location>
</feature>
<dbReference type="PANTHER" id="PTHR33664:SF1">
    <property type="entry name" value="DYNEIN AXONEMAL ASSEMBLY FACTOR 9"/>
    <property type="match status" value="1"/>
</dbReference>
<evidence type="ECO:0000259" key="10">
    <source>
        <dbReference type="Pfam" id="PF23281"/>
    </source>
</evidence>
<evidence type="ECO:0000256" key="1">
    <source>
        <dbReference type="ARBA" id="ARBA00001968"/>
    </source>
</evidence>
<comment type="cofactor">
    <cofactor evidence="1">
        <name>a divalent metal cation</name>
        <dbReference type="ChEBI" id="CHEBI:60240"/>
    </cofactor>
</comment>
<evidence type="ECO:0000256" key="8">
    <source>
        <dbReference type="ARBA" id="ARBA00047647"/>
    </source>
</evidence>
<evidence type="ECO:0000313" key="13">
    <source>
        <dbReference type="Proteomes" id="UP001146120"/>
    </source>
</evidence>
<dbReference type="CDD" id="cd00854">
    <property type="entry name" value="NagA"/>
    <property type="match status" value="1"/>
</dbReference>
<proteinExistence type="inferred from homology"/>
<dbReference type="CDD" id="cd22936">
    <property type="entry name" value="shulin_C20orf194-like"/>
    <property type="match status" value="1"/>
</dbReference>
<evidence type="ECO:0000259" key="9">
    <source>
        <dbReference type="Pfam" id="PF01979"/>
    </source>
</evidence>
<dbReference type="GO" id="GO:0046872">
    <property type="term" value="F:metal ion binding"/>
    <property type="evidence" value="ECO:0007669"/>
    <property type="project" value="UniProtKB-KW"/>
</dbReference>
<dbReference type="Pfam" id="PF23281">
    <property type="entry name" value="DAAF9_N"/>
    <property type="match status" value="1"/>
</dbReference>
<dbReference type="EC" id="3.5.1.25" evidence="3"/>
<comment type="catalytic activity">
    <reaction evidence="8">
        <text>N-acetyl-D-glucosamine 6-phosphate + H2O = D-glucosamine 6-phosphate + acetate</text>
        <dbReference type="Rhea" id="RHEA:22936"/>
        <dbReference type="ChEBI" id="CHEBI:15377"/>
        <dbReference type="ChEBI" id="CHEBI:30089"/>
        <dbReference type="ChEBI" id="CHEBI:57513"/>
        <dbReference type="ChEBI" id="CHEBI:58725"/>
        <dbReference type="EC" id="3.5.1.25"/>
    </reaction>
</comment>
<dbReference type="SUPFAM" id="SSF51556">
    <property type="entry name" value="Metallo-dependent hydrolases"/>
    <property type="match status" value="1"/>
</dbReference>
<accession>A0AAV2YRF4</accession>
<reference evidence="12" key="1">
    <citation type="submission" date="2022-11" db="EMBL/GenBank/DDBJ databases">
        <authorList>
            <person name="Morgan W.R."/>
            <person name="Tartar A."/>
        </authorList>
    </citation>
    <scope>NUCLEOTIDE SEQUENCE</scope>
    <source>
        <strain evidence="12">ARSEF 373</strain>
    </source>
</reference>
<dbReference type="Proteomes" id="UP001146120">
    <property type="component" value="Unassembled WGS sequence"/>
</dbReference>
<gene>
    <name evidence="12" type="ORF">N0F65_010745</name>
</gene>
<dbReference type="SUPFAM" id="SSF51338">
    <property type="entry name" value="Composite domain of metallo-dependent hydrolases"/>
    <property type="match status" value="1"/>
</dbReference>
<dbReference type="Pfam" id="PF01979">
    <property type="entry name" value="Amidohydro_1"/>
    <property type="match status" value="1"/>
</dbReference>
<evidence type="ECO:0000256" key="3">
    <source>
        <dbReference type="ARBA" id="ARBA00011899"/>
    </source>
</evidence>
<dbReference type="FunFam" id="3.20.20.140:FF:000023">
    <property type="entry name" value="N-acetylglucosamine-6-phosphate deacetylase"/>
    <property type="match status" value="1"/>
</dbReference>
<dbReference type="Gene3D" id="2.30.40.10">
    <property type="entry name" value="Urease, subunit C, domain 1"/>
    <property type="match status" value="1"/>
</dbReference>
<comment type="caution">
    <text evidence="12">The sequence shown here is derived from an EMBL/GenBank/DDBJ whole genome shotgun (WGS) entry which is preliminary data.</text>
</comment>
<dbReference type="Pfam" id="PF25204">
    <property type="entry name" value="DAAF9_2"/>
    <property type="match status" value="1"/>
</dbReference>
<organism evidence="12 13">
    <name type="scientific">Lagenidium giganteum</name>
    <dbReference type="NCBI Taxonomy" id="4803"/>
    <lineage>
        <taxon>Eukaryota</taxon>
        <taxon>Sar</taxon>
        <taxon>Stramenopiles</taxon>
        <taxon>Oomycota</taxon>
        <taxon>Peronosporomycetes</taxon>
        <taxon>Pythiales</taxon>
        <taxon>Pythiaceae</taxon>
    </lineage>
</organism>
<evidence type="ECO:0000313" key="12">
    <source>
        <dbReference type="EMBL" id="DAZ96378.1"/>
    </source>
</evidence>
<dbReference type="PANTHER" id="PTHR33664">
    <property type="entry name" value="RCG26366"/>
    <property type="match status" value="1"/>
</dbReference>
<comment type="similarity">
    <text evidence="2">Belongs to the metallo-dependent hydrolases superfamily. NagA family.</text>
</comment>
<dbReference type="InterPro" id="IPR056498">
    <property type="entry name" value="DAAF9_N"/>
</dbReference>
<evidence type="ECO:0000256" key="6">
    <source>
        <dbReference type="ARBA" id="ARBA00022801"/>
    </source>
</evidence>
<sequence>MKRRSGGWHRSLMNAPVRWIPAEPTRIQHRDLNRRDLCVQIQGAPTSTTKASMGLKESDFSGSQSAERVRELQALCGDECDGILVIGGVDSFQCKLAQAGRLPIALLCSAMELDRERKFDSMTVLKFENVRVLRDGKLRNEYFWVKNGKVIDPQNRYWLSPTEEVHDPDQVIDGRGCIIAPGFIDVQFNGGFGHDFSNPMITAKDIEYVSQRLVSTGVTAYCPTLVSSSAEVYKAVMPLYKRTEDGADRKAANILGLHLEGPFINTECKGSHGERVLLAPINGIDSLLERYGPLDEVALVTLAPELEGAPAAIAALKKRGIIASVGHSCANLQTALEAVDNGVTMITHMFNAMAPFHHRDPGLIGLLGLIKNQPYYGLILDGVHSHPTSTRIIQRCHPEGLVLVTDAMAGMGLPHGVYDLGGQSVEVKKEGAFLTGTSTIAASIVTMDSCVRTLIEYTGCTVEQAIEAATLHPALALGIDGRKGTLSFGADADFVLLNGDLQVEKTYIAGKLVFERAAEAQASQWTSSMGLKESDFSGSQSAERVRELQALCGDECDGILVIGGVDSFQCNVAQAVLKFLFLGASGQELLGEQVIPQDTEHLEDIVLFLGRDRISIFYSSESDAAVTVLPKISHWRQVTEYTIHDGMEPDEHEARKIAAFKSMMVGSKVVGIPFGVDAHGRDLTDTMIPEKWPLIQSFGLEDGRNGHGFFTMNHRVINVSARILALMARIDTFYASRVVHDVEPLLMHHFDQFLLKLDRADSPAARAIKSEMDMGEDLLSFYEFGTMQYESRGLTIGPLRGSRVLFGKQTSNIATKSSRSAFLANSGGVTNHHATHMLVQTEDPFTGVRMCRTYFLSTGKTTARIVDEDALVHPAMELLEAHRDKADNSQDTALLIELYVLLLRGFHSMVKTLVNMSVHDEDQLAQLKATAMRAMIDQASQTQVFTRLKIDKMILEDNLVIQTEFMDSCGRATTMDQRWNLVYVTAELRHVPSQLVVTEPLGSLVVGDTILFQSQANTNLANNDEGRSRAPAYLSVTKSFPYFRSWIQNGKEADFAHALDVVLKSDFMLQSPALRLGKPLCSLDYGEEAGSDGGMLAGSAPASIATNTLTKVMMLLESDELPLLHGRMRLFTGGFVFQSPHLNPIIVSIANDVECFRIVSTAFEELVLLQLELKVRADRSATTLADAMPFSSQSRLLALPLLSGSRFQEEILKALPNWKQTALELDVPFYRPHDLQLPIDGSTPRDADQIISPYFARTTELLVRKQRRESVQQDTRTIEQFFPKVFIPKESNPTTTLSKPKADSSKWCVPVTVCIGVPGSDVHRIADTVVEISSASCEWTHLSIDLREMKSTVEDAEKQAVATIRSQLNKALNVIKDASSMQLHPRVMISVTGYVDPMSVACAIKGNTYALPLQVKLSTIIACVSATNVYLPDALAAQNPFPRLFDQLTAGFATHIVLTHASDVTQTHLGRLRYHIDQVNPFADIHVLSRDVFEGPITPLLAVDRFESPYYRRYRDAHFPGWERTTATGLSPFVAELVPPLAPSTIVFKIAPGIEKSRFFQLVGHELTPFAVLTKSVDKIHPLSHRVKDGKGIRIAQALATEKVLHSRTAMDNGQGQSLTSDAVQQFGSCWCVQARLQFAGDKETVYEYVSTGSFARLAVLGESTGTPLSLTVTGVLLNADKIRDLLLECYANVHGRTTQPLRTAKSISLEEKREIQQRHAMDPLPDGYLFDGVNYVDFFGGRYEFHPEIDKFIEEHLATSNAETNAANKRVEATLAAQERNVTQVV</sequence>
<evidence type="ECO:0000256" key="2">
    <source>
        <dbReference type="ARBA" id="ARBA00010716"/>
    </source>
</evidence>
<keyword evidence="13" id="KW-1185">Reference proteome</keyword>
<dbReference type="EMBL" id="DAKRPA010000169">
    <property type="protein sequence ID" value="DAZ96378.1"/>
    <property type="molecule type" value="Genomic_DNA"/>
</dbReference>